<comment type="subcellular location">
    <subcellularLocation>
        <location evidence="1">Cell membrane</location>
        <topology evidence="1">Multi-pass membrane protein</topology>
    </subcellularLocation>
</comment>
<dbReference type="Proteomes" id="UP000608024">
    <property type="component" value="Unassembled WGS sequence"/>
</dbReference>
<sequence>MRDRDAALCLGAVVVSGFGSSALLLVAGVWVKDLTGSDGLAALCALALWLPVCAGPLLGALADRVRRRPLLIAVNLGLGALLPVVLWVDSAARVGLLLAVLLVYGACGVVTDAAEAALAARAVGEELLGDFNGLRTAANEGMKLVAPPVGAALYAAYGGGPVALLDAVTFLLAAGLFALVRTRERRPAPGAAGTWRRTAAGARFLWRAGAPGAPNPGRGDHRDATRPLPLVLAGGLTMLTAGLSGATVYALVEGLGRSPAYTGVLYTAQGAGSVAAGLAAGALLRRLGARRLAGAGAASTAAGAAMQALPQEAAVVTGCLAHGAGLVCEQVAALTAALRAEPDALAGRVVATAQTLVLAPTALGIALGAALVELADPRLLLVLCAGARLAVAAPLLNPVRLGPTSRPPSA</sequence>
<keyword evidence="4 6" id="KW-1133">Transmembrane helix</keyword>
<evidence type="ECO:0000313" key="7">
    <source>
        <dbReference type="EMBL" id="GHE55309.1"/>
    </source>
</evidence>
<keyword evidence="3 6" id="KW-0812">Transmembrane</keyword>
<reference evidence="7" key="2">
    <citation type="submission" date="2020-09" db="EMBL/GenBank/DDBJ databases">
        <authorList>
            <person name="Sun Q."/>
            <person name="Ohkuma M."/>
        </authorList>
    </citation>
    <scope>NUCLEOTIDE SEQUENCE</scope>
    <source>
        <strain evidence="7">JCM 4784</strain>
    </source>
</reference>
<organism evidence="7 8">
    <name type="scientific">Streptomyces longispororuber</name>
    <dbReference type="NCBI Taxonomy" id="68230"/>
    <lineage>
        <taxon>Bacteria</taxon>
        <taxon>Bacillati</taxon>
        <taxon>Actinomycetota</taxon>
        <taxon>Actinomycetes</taxon>
        <taxon>Kitasatosporales</taxon>
        <taxon>Streptomycetaceae</taxon>
        <taxon>Streptomyces</taxon>
    </lineage>
</organism>
<keyword evidence="2" id="KW-1003">Cell membrane</keyword>
<feature type="transmembrane region" description="Helical" evidence="6">
    <location>
        <begin position="228"/>
        <end position="252"/>
    </location>
</feature>
<evidence type="ECO:0000256" key="2">
    <source>
        <dbReference type="ARBA" id="ARBA00022475"/>
    </source>
</evidence>
<evidence type="ECO:0000256" key="6">
    <source>
        <dbReference type="SAM" id="Phobius"/>
    </source>
</evidence>
<protein>
    <submittedName>
        <fullName evidence="7">MFS transporter</fullName>
    </submittedName>
</protein>
<feature type="transmembrane region" description="Helical" evidence="6">
    <location>
        <begin position="163"/>
        <end position="180"/>
    </location>
</feature>
<reference evidence="7" key="1">
    <citation type="journal article" date="2014" name="Int. J. Syst. Evol. Microbiol.">
        <title>Complete genome sequence of Corynebacterium casei LMG S-19264T (=DSM 44701T), isolated from a smear-ripened cheese.</title>
        <authorList>
            <consortium name="US DOE Joint Genome Institute (JGI-PGF)"/>
            <person name="Walter F."/>
            <person name="Albersmeier A."/>
            <person name="Kalinowski J."/>
            <person name="Ruckert C."/>
        </authorList>
    </citation>
    <scope>NUCLEOTIDE SEQUENCE</scope>
    <source>
        <strain evidence="7">JCM 4784</strain>
    </source>
</reference>
<dbReference type="PANTHER" id="PTHR23513:SF6">
    <property type="entry name" value="MAJOR FACILITATOR SUPERFAMILY ASSOCIATED DOMAIN-CONTAINING PROTEIN"/>
    <property type="match status" value="1"/>
</dbReference>
<keyword evidence="5 6" id="KW-0472">Membrane</keyword>
<comment type="caution">
    <text evidence="7">The sequence shown here is derived from an EMBL/GenBank/DDBJ whole genome shotgun (WGS) entry which is preliminary data.</text>
</comment>
<dbReference type="Pfam" id="PF07690">
    <property type="entry name" value="MFS_1"/>
    <property type="match status" value="1"/>
</dbReference>
<feature type="transmembrane region" description="Helical" evidence="6">
    <location>
        <begin position="7"/>
        <end position="27"/>
    </location>
</feature>
<dbReference type="InterPro" id="IPR011701">
    <property type="entry name" value="MFS"/>
</dbReference>
<feature type="transmembrane region" description="Helical" evidence="6">
    <location>
        <begin position="39"/>
        <end position="58"/>
    </location>
</feature>
<proteinExistence type="predicted"/>
<evidence type="ECO:0000313" key="8">
    <source>
        <dbReference type="Proteomes" id="UP000608024"/>
    </source>
</evidence>
<feature type="transmembrane region" description="Helical" evidence="6">
    <location>
        <begin position="70"/>
        <end position="88"/>
    </location>
</feature>
<gene>
    <name evidence="7" type="ORF">GCM10018785_25920</name>
</gene>
<evidence type="ECO:0000256" key="1">
    <source>
        <dbReference type="ARBA" id="ARBA00004651"/>
    </source>
</evidence>
<keyword evidence="8" id="KW-1185">Reference proteome</keyword>
<feature type="transmembrane region" description="Helical" evidence="6">
    <location>
        <begin position="264"/>
        <end position="284"/>
    </location>
</feature>
<evidence type="ECO:0000256" key="5">
    <source>
        <dbReference type="ARBA" id="ARBA00023136"/>
    </source>
</evidence>
<evidence type="ECO:0000256" key="4">
    <source>
        <dbReference type="ARBA" id="ARBA00022989"/>
    </source>
</evidence>
<dbReference type="GO" id="GO:0022857">
    <property type="term" value="F:transmembrane transporter activity"/>
    <property type="evidence" value="ECO:0007669"/>
    <property type="project" value="InterPro"/>
</dbReference>
<dbReference type="AlphaFoldDB" id="A0A918ZJS9"/>
<evidence type="ECO:0000256" key="3">
    <source>
        <dbReference type="ARBA" id="ARBA00022692"/>
    </source>
</evidence>
<accession>A0A918ZJS9</accession>
<dbReference type="InterPro" id="IPR036259">
    <property type="entry name" value="MFS_trans_sf"/>
</dbReference>
<dbReference type="Gene3D" id="1.20.1250.20">
    <property type="entry name" value="MFS general substrate transporter like domains"/>
    <property type="match status" value="1"/>
</dbReference>
<name>A0A918ZJS9_9ACTN</name>
<dbReference type="SUPFAM" id="SSF103473">
    <property type="entry name" value="MFS general substrate transporter"/>
    <property type="match status" value="1"/>
</dbReference>
<dbReference type="EMBL" id="BNBT01000029">
    <property type="protein sequence ID" value="GHE55309.1"/>
    <property type="molecule type" value="Genomic_DNA"/>
</dbReference>
<dbReference type="GO" id="GO:0005886">
    <property type="term" value="C:plasma membrane"/>
    <property type="evidence" value="ECO:0007669"/>
    <property type="project" value="UniProtKB-SubCell"/>
</dbReference>
<dbReference type="PANTHER" id="PTHR23513">
    <property type="entry name" value="INTEGRAL MEMBRANE EFFLUX PROTEIN-RELATED"/>
    <property type="match status" value="1"/>
</dbReference>